<reference evidence="2 3" key="1">
    <citation type="journal article" date="2016" name="Genome Biol. Evol.">
        <title>Divergent and convergent evolution of fungal pathogenicity.</title>
        <authorList>
            <person name="Shang Y."/>
            <person name="Xiao G."/>
            <person name="Zheng P."/>
            <person name="Cen K."/>
            <person name="Zhan S."/>
            <person name="Wang C."/>
        </authorList>
    </citation>
    <scope>NUCLEOTIDE SEQUENCE [LARGE SCALE GENOMIC DNA]</scope>
    <source>
        <strain evidence="2 3">RCEF 4871</strain>
    </source>
</reference>
<name>A0A162K088_METRR</name>
<sequence>MSDKYNKTVVELLGQPAFFNTKTLDLGADCPCPATTRHSHHITSHHITSASIASHASCVIADNFGLAMPSLTSILPVLLAAALSSLLYFRGQEMLMFYNNAPGRLPEINTFKSHEVRFADRVRSCEDVLVLETRGLAILACDAGRERWNTVMGVFVPGPVASAELYVFDYKDSAAPDAEALRHVDIVGFPGLRDFHTLGLAFDEETSTLFAANHARAGARIEMFTLDLDQLVARHAGTIQHPLIHGPNSIALVNSRELYVSNDHRFPATQSVLLSRAESMLGLPLGTVVHVKLADDTPGRVDAAKVVARAGFANGVEILNATTVAVAATSRAAVYLYARHEDGSLAYRSSFRLPFLPDNLSFSGGKLIIAGHPHFSSLAKFSATRHVCNDAVELAKADEDMRAYCDTGRATSWVAEWTETEGLKSLYAGTEYPTSATAARDSKRGAGIISGLYAKGVLVWRD</sequence>
<keyword evidence="3" id="KW-1185">Reference proteome</keyword>
<dbReference type="EMBL" id="AZHC01000001">
    <property type="protein sequence ID" value="OAA51568.1"/>
    <property type="molecule type" value="Genomic_DNA"/>
</dbReference>
<dbReference type="InterPro" id="IPR011042">
    <property type="entry name" value="6-blade_b-propeller_TolB-like"/>
</dbReference>
<keyword evidence="1" id="KW-0812">Transmembrane</keyword>
<dbReference type="AlphaFoldDB" id="A0A162K088"/>
<evidence type="ECO:0000256" key="1">
    <source>
        <dbReference type="SAM" id="Phobius"/>
    </source>
</evidence>
<keyword evidence="1" id="KW-1133">Transmembrane helix</keyword>
<feature type="transmembrane region" description="Helical" evidence="1">
    <location>
        <begin position="71"/>
        <end position="89"/>
    </location>
</feature>
<dbReference type="PANTHER" id="PTHR11799">
    <property type="entry name" value="PARAOXONASE"/>
    <property type="match status" value="1"/>
</dbReference>
<dbReference type="SUPFAM" id="SSF63829">
    <property type="entry name" value="Calcium-dependent phosphotriesterase"/>
    <property type="match status" value="1"/>
</dbReference>
<accession>A0A162K088</accession>
<dbReference type="InterPro" id="IPR051288">
    <property type="entry name" value="Serum_paraoxonase/arylesterase"/>
</dbReference>
<gene>
    <name evidence="2" type="ORF">NOR_00161</name>
</gene>
<dbReference type="Gene3D" id="2.120.10.30">
    <property type="entry name" value="TolB, C-terminal domain"/>
    <property type="match status" value="1"/>
</dbReference>
<dbReference type="PANTHER" id="PTHR11799:SF30">
    <property type="entry name" value="SERUM PARAOXONASE_ARYLESTERASE 2"/>
    <property type="match status" value="1"/>
</dbReference>
<dbReference type="OMA" id="NDHYITK"/>
<protein>
    <submittedName>
        <fullName evidence="2">Six-bladed beta-propeller, TolB-like protein</fullName>
    </submittedName>
</protein>
<evidence type="ECO:0000313" key="2">
    <source>
        <dbReference type="EMBL" id="OAA51568.1"/>
    </source>
</evidence>
<keyword evidence="1" id="KW-0472">Membrane</keyword>
<evidence type="ECO:0000313" key="3">
    <source>
        <dbReference type="Proteomes" id="UP000243498"/>
    </source>
</evidence>
<dbReference type="Proteomes" id="UP000243498">
    <property type="component" value="Unassembled WGS sequence"/>
</dbReference>
<organism evidence="2 3">
    <name type="scientific">Metarhizium rileyi (strain RCEF 4871)</name>
    <name type="common">Nomuraea rileyi</name>
    <dbReference type="NCBI Taxonomy" id="1649241"/>
    <lineage>
        <taxon>Eukaryota</taxon>
        <taxon>Fungi</taxon>
        <taxon>Dikarya</taxon>
        <taxon>Ascomycota</taxon>
        <taxon>Pezizomycotina</taxon>
        <taxon>Sordariomycetes</taxon>
        <taxon>Hypocreomycetidae</taxon>
        <taxon>Hypocreales</taxon>
        <taxon>Clavicipitaceae</taxon>
        <taxon>Metarhizium</taxon>
    </lineage>
</organism>
<comment type="caution">
    <text evidence="2">The sequence shown here is derived from an EMBL/GenBank/DDBJ whole genome shotgun (WGS) entry which is preliminary data.</text>
</comment>
<dbReference type="OrthoDB" id="5307922at2759"/>
<proteinExistence type="predicted"/>